<dbReference type="Proteomes" id="UP000005239">
    <property type="component" value="Unassembled WGS sequence"/>
</dbReference>
<dbReference type="EnsemblMetazoa" id="PPA41905.1">
    <property type="protein sequence ID" value="PPA41905.1"/>
    <property type="gene ID" value="WBGene00280274"/>
</dbReference>
<dbReference type="AlphaFoldDB" id="A0A2A6BRI3"/>
<feature type="compositionally biased region" description="Acidic residues" evidence="1">
    <location>
        <begin position="464"/>
        <end position="484"/>
    </location>
</feature>
<evidence type="ECO:0000256" key="1">
    <source>
        <dbReference type="SAM" id="MobiDB-lite"/>
    </source>
</evidence>
<reference evidence="2" key="2">
    <citation type="submission" date="2022-06" db="UniProtKB">
        <authorList>
            <consortium name="EnsemblMetazoa"/>
        </authorList>
    </citation>
    <scope>IDENTIFICATION</scope>
    <source>
        <strain evidence="2">PS312</strain>
    </source>
</reference>
<proteinExistence type="predicted"/>
<sequence>FLIESSRKRSGEASDCDLGTMTKKVVLEDADVRLLHSPSERLLACGVPTSQELISIIIFHRPASALLFSRRPLKMKKKTKNRWSKKVPNVLFRLDIHHLKSVNKKLYEISADRSLEHIKWIGGRVYISKTQNGYGFELQLLSEDYPWKREVEDYKRMDWNYDPEVRYSYAYEVVRTGNGRFEETRQTNRVLPSSHTLIPHSWPIPDKFYTALHELTRLHELKSLSLMMPFSSINFAKLDAPPNILSVRSFFYSDTSDEPIRDDTRRSFAHFAKHLQCVNLRPFEVLTSILNEEFIQIVAQSTRFKHFLCTTSDDQAHRFHPDESILTSLLGFKTLEAATMVLNVNWIAKLCMMFMDKIAHPSWCDGSWRIGVDHPLTSESIRRHLREFEFEYFARKDNHYIVRRRDGFTAKLCPHEWYGGEMLVIEMVFYGSREIRGLLHIQEGGRCSPDPKSHGIRPSMAEMMSDEDDIVLDDEMDEETDDEL</sequence>
<feature type="region of interest" description="Disordered" evidence="1">
    <location>
        <begin position="446"/>
        <end position="484"/>
    </location>
</feature>
<accession>A0A8R1V1G6</accession>
<protein>
    <submittedName>
        <fullName evidence="2">Uncharacterized protein</fullName>
    </submittedName>
</protein>
<accession>A0A2A6BRI3</accession>
<evidence type="ECO:0000313" key="3">
    <source>
        <dbReference type="Proteomes" id="UP000005239"/>
    </source>
</evidence>
<reference evidence="3" key="1">
    <citation type="journal article" date="2008" name="Nat. Genet.">
        <title>The Pristionchus pacificus genome provides a unique perspective on nematode lifestyle and parasitism.</title>
        <authorList>
            <person name="Dieterich C."/>
            <person name="Clifton S.W."/>
            <person name="Schuster L.N."/>
            <person name="Chinwalla A."/>
            <person name="Delehaunty K."/>
            <person name="Dinkelacker I."/>
            <person name="Fulton L."/>
            <person name="Fulton R."/>
            <person name="Godfrey J."/>
            <person name="Minx P."/>
            <person name="Mitreva M."/>
            <person name="Roeseler W."/>
            <person name="Tian H."/>
            <person name="Witte H."/>
            <person name="Yang S.P."/>
            <person name="Wilson R.K."/>
            <person name="Sommer R.J."/>
        </authorList>
    </citation>
    <scope>NUCLEOTIDE SEQUENCE [LARGE SCALE GENOMIC DNA]</scope>
    <source>
        <strain evidence="3">PS312</strain>
    </source>
</reference>
<evidence type="ECO:0000313" key="2">
    <source>
        <dbReference type="EnsemblMetazoa" id="PPA41905.1"/>
    </source>
</evidence>
<gene>
    <name evidence="2" type="primary">WBGene00280274</name>
</gene>
<name>A0A2A6BRI3_PRIPA</name>
<keyword evidence="3" id="KW-1185">Reference proteome</keyword>
<organism evidence="2 3">
    <name type="scientific">Pristionchus pacificus</name>
    <name type="common">Parasitic nematode worm</name>
    <dbReference type="NCBI Taxonomy" id="54126"/>
    <lineage>
        <taxon>Eukaryota</taxon>
        <taxon>Metazoa</taxon>
        <taxon>Ecdysozoa</taxon>
        <taxon>Nematoda</taxon>
        <taxon>Chromadorea</taxon>
        <taxon>Rhabditida</taxon>
        <taxon>Rhabditina</taxon>
        <taxon>Diplogasteromorpha</taxon>
        <taxon>Diplogasteroidea</taxon>
        <taxon>Neodiplogasteridae</taxon>
        <taxon>Pristionchus</taxon>
    </lineage>
</organism>